<evidence type="ECO:0000313" key="4">
    <source>
        <dbReference type="EMBL" id="PCI99142.1"/>
    </source>
</evidence>
<comment type="similarity">
    <text evidence="2">Belongs to the bacterial solute-binding protein 1 family.</text>
</comment>
<dbReference type="AlphaFoldDB" id="A0A2A4YWF3"/>
<dbReference type="Gene3D" id="3.40.190.10">
    <property type="entry name" value="Periplasmic binding protein-like II"/>
    <property type="match status" value="2"/>
</dbReference>
<dbReference type="GO" id="GO:0042597">
    <property type="term" value="C:periplasmic space"/>
    <property type="evidence" value="ECO:0007669"/>
    <property type="project" value="UniProtKB-SubCell"/>
</dbReference>
<gene>
    <name evidence="4" type="ORF">COB13_12355</name>
</gene>
<sequence>MVKINRRKLLKGMAVGAGGVAASSMFSTNAFAADAKIRHFWWGNPSRDERTYKVIELFKAAHPGVDVSGETIGWSDYWTKMATQTAGKNMADLVQMDYRFLFEYVRRGALLPLDEYFGKTLHLDDFDKSALAGGMVDGKLYALNIGSNSQVCIYNPSMVEAAGAEFDPINWTHEDQMRVAQKISKSTPEGVWGCDDGTLFAVVWEMWSRQRGKPFYGPEGTVDATADDLADFWSHWAEMRASGAAPNAEHSVTKLASAMSESGVVTGETAMSYMWSNQIVGVQALSKDKIAAAMHPHMKDAEPGQFIKPSQFLSLTRDTDNPELATQYMNAWVNDPEATAVLGLERGIPASPVVRAALAPNFTESEKISVDYFSAIQDKVGTLSPPPPKGAGEAQDAYIRVATNVILGKISIKDGAADFIDEAQSIIDRAS</sequence>
<protein>
    <submittedName>
        <fullName evidence="4">Sugar ABC transporter</fullName>
    </submittedName>
</protein>
<feature type="chain" id="PRO_5012449949" evidence="3">
    <location>
        <begin position="33"/>
        <end position="431"/>
    </location>
</feature>
<evidence type="ECO:0000256" key="3">
    <source>
        <dbReference type="SAM" id="SignalP"/>
    </source>
</evidence>
<reference evidence="4" key="2">
    <citation type="journal article" date="2018" name="ISME J.">
        <title>A dynamic microbial community with high functional redundancy inhabits the cold, oxic subseafloor aquifer.</title>
        <authorList>
            <person name="Tully B.J."/>
            <person name="Wheat C.G."/>
            <person name="Glazer B.T."/>
            <person name="Huber J.A."/>
        </authorList>
    </citation>
    <scope>NUCLEOTIDE SEQUENCE</scope>
    <source>
        <strain evidence="4">NORP83</strain>
    </source>
</reference>
<organism evidence="4">
    <name type="scientific">OCS116 cluster bacterium</name>
    <dbReference type="NCBI Taxonomy" id="2030921"/>
    <lineage>
        <taxon>Bacteria</taxon>
        <taxon>Pseudomonadati</taxon>
        <taxon>Pseudomonadota</taxon>
        <taxon>Alphaproteobacteria</taxon>
        <taxon>OCS116 cluster</taxon>
    </lineage>
</organism>
<dbReference type="PANTHER" id="PTHR43649:SF11">
    <property type="entry name" value="ABC TRANSPORTER SUBSTRATE-BINDING PROTEIN YESO-RELATED"/>
    <property type="match status" value="1"/>
</dbReference>
<proteinExistence type="inferred from homology"/>
<comment type="subcellular location">
    <subcellularLocation>
        <location evidence="1">Periplasm</location>
    </subcellularLocation>
</comment>
<evidence type="ECO:0000256" key="1">
    <source>
        <dbReference type="ARBA" id="ARBA00004418"/>
    </source>
</evidence>
<feature type="signal peptide" evidence="3">
    <location>
        <begin position="1"/>
        <end position="32"/>
    </location>
</feature>
<dbReference type="Pfam" id="PF01547">
    <property type="entry name" value="SBP_bac_1"/>
    <property type="match status" value="1"/>
</dbReference>
<evidence type="ECO:0000256" key="2">
    <source>
        <dbReference type="ARBA" id="ARBA00008520"/>
    </source>
</evidence>
<dbReference type="InterPro" id="IPR050490">
    <property type="entry name" value="Bact_solute-bd_prot1"/>
</dbReference>
<reference key="1">
    <citation type="submission" date="2017-08" db="EMBL/GenBank/DDBJ databases">
        <title>A dynamic microbial community with high functional redundancy inhabits the cold, oxic subseafloor aquifer.</title>
        <authorList>
            <person name="Tully B.J."/>
            <person name="Wheat C.G."/>
            <person name="Glazer B.T."/>
            <person name="Huber J.A."/>
        </authorList>
    </citation>
    <scope>NUCLEOTIDE SEQUENCE [LARGE SCALE GENOMIC DNA]</scope>
</reference>
<dbReference type="PROSITE" id="PS51318">
    <property type="entry name" value="TAT"/>
    <property type="match status" value="1"/>
</dbReference>
<accession>A0A2A4YWF3</accession>
<dbReference type="SUPFAM" id="SSF53850">
    <property type="entry name" value="Periplasmic binding protein-like II"/>
    <property type="match status" value="1"/>
</dbReference>
<comment type="caution">
    <text evidence="4">The sequence shown here is derived from an EMBL/GenBank/DDBJ whole genome shotgun (WGS) entry which is preliminary data.</text>
</comment>
<dbReference type="InterPro" id="IPR006311">
    <property type="entry name" value="TAT_signal"/>
</dbReference>
<name>A0A2A4YWF3_9PROT</name>
<keyword evidence="3" id="KW-0732">Signal</keyword>
<dbReference type="PANTHER" id="PTHR43649">
    <property type="entry name" value="ARABINOSE-BINDING PROTEIN-RELATED"/>
    <property type="match status" value="1"/>
</dbReference>
<dbReference type="InterPro" id="IPR006059">
    <property type="entry name" value="SBP"/>
</dbReference>
<dbReference type="EMBL" id="NVUS01000017">
    <property type="protein sequence ID" value="PCI99142.1"/>
    <property type="molecule type" value="Genomic_DNA"/>
</dbReference>